<sequence>MEHLHSGGPTSLTTDLPSIDDIRKDFSLLYKDLAAIPYFAGGGVAAIGGNAFNVSVPGNIPAIAASRYGKGRVLLAGSDRYFNLSEQADETSSTLARNILLWLTDESHTNSGRGNDITGRYADALRGTGKKISLITTSHSFTVSPDLPIELVKSDSWESANLNPQKYAVAYVDSSVKDSDLEALDKYIRLGGSVIVSENNSVLEGITRDTPEHIVLQVGNLRGGRLSRDFAIQKLMNRAGLTLMNRGTDSNGNESKLTPEQSLNHHFMNRFQQGRAVEAGTITYDDIDIGPAGTTESKKRELLYTILSETLETLSTESQLFDWASLEASKLPSATFPISKFQAPYTNALRVFEFSHFTLNPSNKKSPYADQFPGKVADDAFVVNNREVEVDFDFPNMMYTHALPSKNWVSTGLYAPPGKAVTLEVPEGAEHLTVQIGSHDDDLRGASKWERAPLVVNHQKLAPGRNQVNSPYGGLIYLIPLKSKPGVKVKVSISGAVEAPRFVLGETTAEQWEAIRNLPPSVPFAELQGKRIVLTVPSELIRDVSNPEELMQTWDEIYDSYDELVGLHSERAMPHTAHKMNRRYVADVQISSGAMHAGYPIMLPFSYAPNLLDIDYLRSSAWGFWHELGHEYQQRTWTWGDVGEVTVNIFSLYTQERYGNPSELLKVGSDGQDYYDRAISFASSDDPDKKYGSIGNYERLVMFKQLQLSYGWDLYTRIFEAYREMPQSDIQNTVDTFALVASREAGEDLTQFFSQWAIGLTDQGKDKIKALQLPQPQQEMWLLRE</sequence>
<dbReference type="PANTHER" id="PTHR15730:SF5">
    <property type="entry name" value="SI:CH211-210B2.2-RELATED"/>
    <property type="match status" value="1"/>
</dbReference>
<dbReference type="PANTHER" id="PTHR15730">
    <property type="entry name" value="EXPERIMENTAL AUTOIMMUNE PROSTATITIS ANTIGEN 2-RELATED"/>
    <property type="match status" value="1"/>
</dbReference>
<dbReference type="Gene3D" id="1.10.390.30">
    <property type="entry name" value="Peptidase M60, enhancin-like domain 3"/>
    <property type="match status" value="1"/>
</dbReference>
<dbReference type="eggNOG" id="COG3064">
    <property type="taxonomic scope" value="Bacteria"/>
</dbReference>
<dbReference type="InterPro" id="IPR035423">
    <property type="entry name" value="M60-like_N"/>
</dbReference>
<organism evidence="3 4">
    <name type="scientific">Paenibacillus lactis 154</name>
    <dbReference type="NCBI Taxonomy" id="743719"/>
    <lineage>
        <taxon>Bacteria</taxon>
        <taxon>Bacillati</taxon>
        <taxon>Bacillota</taxon>
        <taxon>Bacilli</taxon>
        <taxon>Bacillales</taxon>
        <taxon>Paenibacillaceae</taxon>
        <taxon>Paenibacillus</taxon>
    </lineage>
</organism>
<feature type="domain" description="Peptidase M60" evidence="2">
    <location>
        <begin position="406"/>
        <end position="711"/>
    </location>
</feature>
<gene>
    <name evidence="3" type="ORF">PaelaDRAFT_4634</name>
</gene>
<evidence type="ECO:0000313" key="4">
    <source>
        <dbReference type="Proteomes" id="UP000003891"/>
    </source>
</evidence>
<dbReference type="STRING" id="743719.PaelaDRAFT_4634"/>
<dbReference type="Pfam" id="PF13402">
    <property type="entry name" value="Peptidase_M60"/>
    <property type="match status" value="1"/>
</dbReference>
<evidence type="ECO:0000256" key="1">
    <source>
        <dbReference type="ARBA" id="ARBA00009770"/>
    </source>
</evidence>
<dbReference type="Gene3D" id="3.40.390.80">
    <property type="entry name" value="Peptidase M60, enhancin-like domain 2"/>
    <property type="match status" value="1"/>
</dbReference>
<dbReference type="InterPro" id="IPR042279">
    <property type="entry name" value="Pep_M60_3"/>
</dbReference>
<protein>
    <recommendedName>
        <fullName evidence="2">Peptidase M60 domain-containing protein</fullName>
    </recommendedName>
</protein>
<dbReference type="EMBL" id="AGIP01000013">
    <property type="protein sequence ID" value="EHB57427.1"/>
    <property type="molecule type" value="Genomic_DNA"/>
</dbReference>
<dbReference type="InterPro" id="IPR051244">
    <property type="entry name" value="TCAF"/>
</dbReference>
<dbReference type="Gene3D" id="2.60.120.1250">
    <property type="entry name" value="Peptidase M60, enhancin-like domain 1"/>
    <property type="match status" value="1"/>
</dbReference>
<evidence type="ECO:0000259" key="2">
    <source>
        <dbReference type="PROSITE" id="PS51723"/>
    </source>
</evidence>
<dbReference type="Proteomes" id="UP000003891">
    <property type="component" value="Unassembled WGS sequence"/>
</dbReference>
<evidence type="ECO:0000313" key="3">
    <source>
        <dbReference type="EMBL" id="EHB57427.1"/>
    </source>
</evidence>
<name>G4HKX3_9BACL</name>
<dbReference type="PROSITE" id="PS51723">
    <property type="entry name" value="PEPTIDASE_M60"/>
    <property type="match status" value="1"/>
</dbReference>
<dbReference type="OrthoDB" id="197688at2"/>
<dbReference type="AlphaFoldDB" id="G4HKX3"/>
<accession>G4HKX3</accession>
<comment type="similarity">
    <text evidence="1">Belongs to the TCAF family.</text>
</comment>
<dbReference type="InterPro" id="IPR031161">
    <property type="entry name" value="Peptidase_M60_dom"/>
</dbReference>
<dbReference type="SUPFAM" id="SSF52317">
    <property type="entry name" value="Class I glutamine amidotransferase-like"/>
    <property type="match status" value="1"/>
</dbReference>
<dbReference type="PATRIC" id="fig|743719.3.peg.4710"/>
<dbReference type="SMART" id="SM01276">
    <property type="entry name" value="M60-like"/>
    <property type="match status" value="1"/>
</dbReference>
<proteinExistence type="inferred from homology"/>
<dbReference type="Pfam" id="PF17291">
    <property type="entry name" value="M60-like_N"/>
    <property type="match status" value="1"/>
</dbReference>
<reference evidence="3 4" key="1">
    <citation type="submission" date="2011-09" db="EMBL/GenBank/DDBJ databases">
        <title>The draft genome of Paenibacillus lactis 154.</title>
        <authorList>
            <consortium name="US DOE Joint Genome Institute (JGI-PGF)"/>
            <person name="Lucas S."/>
            <person name="Han J."/>
            <person name="Lapidus A."/>
            <person name="Cheng J.-F."/>
            <person name="Goodwin L."/>
            <person name="Pitluck S."/>
            <person name="Peters L."/>
            <person name="Land M.L."/>
            <person name="Hauser L."/>
            <person name="Siebers A."/>
            <person name="Thelen M."/>
            <person name="Hugenholtz P."/>
            <person name="Allgaier M."/>
            <person name="Woyke T.J."/>
        </authorList>
    </citation>
    <scope>NUCLEOTIDE SEQUENCE [LARGE SCALE GENOMIC DNA]</scope>
    <source>
        <strain evidence="3 4">154</strain>
    </source>
</reference>
<dbReference type="InterPro" id="IPR029062">
    <property type="entry name" value="Class_I_gatase-like"/>
</dbReference>